<dbReference type="EMBL" id="AP011798">
    <property type="protein sequence ID" value="BAL58255.1"/>
    <property type="molecule type" value="Genomic_DNA"/>
</dbReference>
<dbReference type="EC" id="4.1.99.29" evidence="4"/>
<evidence type="ECO:0000256" key="2">
    <source>
        <dbReference type="ARBA" id="ARBA00022428"/>
    </source>
</evidence>
<evidence type="ECO:0000313" key="5">
    <source>
        <dbReference type="EMBL" id="BAL58255.1"/>
    </source>
</evidence>
<comment type="function">
    <text evidence="4">Catalyzes the conversion of cyclic dehypoxanthine futalosine (cyclic DHFL) into 1,4-dihydroxy-6-naphthoate, a step in the biosynthesis of menaquinone (MK, vitamin K2).</text>
</comment>
<feature type="binding site" evidence="4">
    <location>
        <begin position="113"/>
        <end position="114"/>
    </location>
    <ligand>
        <name>substrate</name>
    </ligand>
</feature>
<protein>
    <recommendedName>
        <fullName evidence="4">1,4-dihydroxy-6-naphtoate synthase</fullName>
        <ecNumber evidence="4">4.1.99.29</ecNumber>
    </recommendedName>
    <alternativeName>
        <fullName evidence="4">Menaquinone biosynthetic enzyme MqnD</fullName>
    </alternativeName>
</protein>
<evidence type="ECO:0000256" key="4">
    <source>
        <dbReference type="HAMAP-Rule" id="MF_00996"/>
    </source>
</evidence>
<dbReference type="PANTHER" id="PTHR37167">
    <property type="entry name" value="1,4-DIHYDROXY-6-NAPHTOATE SYNTHASE"/>
    <property type="match status" value="1"/>
</dbReference>
<gene>
    <name evidence="4" type="primary">mqnD</name>
    <name evidence="5" type="ORF">HGMM_F55E10C17</name>
</gene>
<proteinExistence type="inferred from homology"/>
<dbReference type="UniPathway" id="UPA00079"/>
<dbReference type="HAMAP" id="MF_00996">
    <property type="entry name" value="MqnD"/>
    <property type="match status" value="1"/>
</dbReference>
<comment type="pathway">
    <text evidence="1 4">Quinol/quinone metabolism; menaquinone biosynthesis.</text>
</comment>
<keyword evidence="2 4" id="KW-0474">Menaquinone biosynthesis</keyword>
<keyword evidence="3 4" id="KW-0456">Lyase</keyword>
<evidence type="ECO:0000256" key="3">
    <source>
        <dbReference type="ARBA" id="ARBA00023239"/>
    </source>
</evidence>
<reference evidence="5" key="1">
    <citation type="journal article" date="2005" name="Environ. Microbiol.">
        <title>Genetic and functional properties of uncultivated thermophilic crenarchaeotes from a subsurface gold mine as revealed by analysis of genome fragments.</title>
        <authorList>
            <person name="Nunoura T."/>
            <person name="Hirayama H."/>
            <person name="Takami H."/>
            <person name="Oida H."/>
            <person name="Nishi S."/>
            <person name="Shimamura S."/>
            <person name="Suzuki Y."/>
            <person name="Inagaki F."/>
            <person name="Takai K."/>
            <person name="Nealson K.H."/>
            <person name="Horikoshi K."/>
        </authorList>
    </citation>
    <scope>NUCLEOTIDE SEQUENCE</scope>
</reference>
<reference evidence="5" key="2">
    <citation type="journal article" date="2012" name="PLoS ONE">
        <title>A Deeply Branching Thermophilic Bacterium with an Ancient Acetyl-CoA Pathway Dominates a Subsurface Ecosystem.</title>
        <authorList>
            <person name="Takami H."/>
            <person name="Noguchi H."/>
            <person name="Takaki Y."/>
            <person name="Uchiyama I."/>
            <person name="Toyoda A."/>
            <person name="Nishi S."/>
            <person name="Chee G.-J."/>
            <person name="Arai W."/>
            <person name="Nunoura T."/>
            <person name="Itoh T."/>
            <person name="Hattori M."/>
            <person name="Takai K."/>
        </authorList>
    </citation>
    <scope>NUCLEOTIDE SEQUENCE</scope>
</reference>
<feature type="active site" description="Proton acceptor" evidence="4">
    <location>
        <position position="151"/>
    </location>
</feature>
<name>H5SQ19_9BACT</name>
<dbReference type="Pfam" id="PF02621">
    <property type="entry name" value="VitK2_biosynth"/>
    <property type="match status" value="1"/>
</dbReference>
<dbReference type="SUPFAM" id="SSF53850">
    <property type="entry name" value="Periplasmic binding protein-like II"/>
    <property type="match status" value="1"/>
</dbReference>
<dbReference type="InterPro" id="IPR030869">
    <property type="entry name" value="MqnD"/>
</dbReference>
<comment type="caution">
    <text evidence="4">Lacks conserved residue(s) required for the propagation of feature annotation.</text>
</comment>
<dbReference type="PANTHER" id="PTHR37167:SF1">
    <property type="entry name" value="1,4-DIHYDROXY-6-NAPHTOATE SYNTHASE"/>
    <property type="match status" value="1"/>
</dbReference>
<evidence type="ECO:0000256" key="1">
    <source>
        <dbReference type="ARBA" id="ARBA00004863"/>
    </source>
</evidence>
<dbReference type="GO" id="GO:0009234">
    <property type="term" value="P:menaquinone biosynthetic process"/>
    <property type="evidence" value="ECO:0007669"/>
    <property type="project" value="UniProtKB-UniRule"/>
</dbReference>
<dbReference type="GO" id="GO:0016830">
    <property type="term" value="F:carbon-carbon lyase activity"/>
    <property type="evidence" value="ECO:0007669"/>
    <property type="project" value="UniProtKB-UniRule"/>
</dbReference>
<dbReference type="Gene3D" id="3.40.190.10">
    <property type="entry name" value="Periplasmic binding protein-like II"/>
    <property type="match status" value="2"/>
</dbReference>
<dbReference type="CDD" id="cd13636">
    <property type="entry name" value="PBP2_Af1704"/>
    <property type="match status" value="1"/>
</dbReference>
<organism evidence="5">
    <name type="scientific">uncultured Acidobacteriota bacterium</name>
    <dbReference type="NCBI Taxonomy" id="171953"/>
    <lineage>
        <taxon>Bacteria</taxon>
        <taxon>Pseudomonadati</taxon>
        <taxon>Acidobacteriota</taxon>
        <taxon>environmental samples</taxon>
    </lineage>
</organism>
<accession>H5SQ19</accession>
<sequence>MDASPLIRIAHSPDPDDAFMFYALVRGKIPTEGFRFEHVLKDIESLNRSAMEGEYELTALSFHAYAYVADKYVLLTSGASMGEGYGPLLVAREALTVDDLPQARIAVPGTLTTAFLVLRLIVPDVRYTVVPFDRIPEHVAKGQADAGLLIHEGQLTYPTLGLRKVLDLGQWWFDRTGLPLPLGGNAVRRDLGADACRALAGLLKQSIAYAFTHREEALAYALQFGRGLDVTSADRFVRMYVNELTLECGERGKAAIRQLLQMGYERGVLPRSVPIEFVE</sequence>
<comment type="similarity">
    <text evidence="4">Belongs to the MqnA/MqnD family. MqnD subfamily.</text>
</comment>
<dbReference type="AlphaFoldDB" id="H5SQ19"/>
<dbReference type="InterPro" id="IPR003773">
    <property type="entry name" value="Menaquinone_biosynth"/>
</dbReference>
<comment type="catalytic activity">
    <reaction evidence="4">
        <text>cyclic dehypoxanthinylfutalosinate = 1,4-dihydroxy-6-naphthoate + dihydroxyacetone</text>
        <dbReference type="Rhea" id="RHEA:33087"/>
        <dbReference type="ChEBI" id="CHEBI:16016"/>
        <dbReference type="ChEBI" id="CHEBI:64254"/>
        <dbReference type="ChEBI" id="CHEBI:64270"/>
        <dbReference type="EC" id="4.1.99.29"/>
    </reaction>
</comment>